<comment type="caution">
    <text evidence="3">The sequence shown here is derived from an EMBL/GenBank/DDBJ whole genome shotgun (WGS) entry which is preliminary data.</text>
</comment>
<evidence type="ECO:0008006" key="5">
    <source>
        <dbReference type="Google" id="ProtNLM"/>
    </source>
</evidence>
<dbReference type="InterPro" id="IPR004000">
    <property type="entry name" value="Actin"/>
</dbReference>
<dbReference type="PANTHER" id="PTHR11937">
    <property type="entry name" value="ACTIN"/>
    <property type="match status" value="1"/>
</dbReference>
<evidence type="ECO:0000313" key="4">
    <source>
        <dbReference type="Proteomes" id="UP001295684"/>
    </source>
</evidence>
<dbReference type="SMART" id="SM00268">
    <property type="entry name" value="ACTIN"/>
    <property type="match status" value="1"/>
</dbReference>
<dbReference type="InterPro" id="IPR043129">
    <property type="entry name" value="ATPase_NBD"/>
</dbReference>
<evidence type="ECO:0000313" key="3">
    <source>
        <dbReference type="EMBL" id="CAI2371097.1"/>
    </source>
</evidence>
<dbReference type="Gene3D" id="3.30.420.40">
    <property type="match status" value="2"/>
</dbReference>
<keyword evidence="4" id="KW-1185">Reference proteome</keyword>
<dbReference type="FunFam" id="3.30.420.40:FF:000029">
    <property type="entry name" value="Actin-related protein 3"/>
    <property type="match status" value="1"/>
</dbReference>
<evidence type="ECO:0000256" key="2">
    <source>
        <dbReference type="RuleBase" id="RU000487"/>
    </source>
</evidence>
<dbReference type="Proteomes" id="UP001295684">
    <property type="component" value="Unassembled WGS sequence"/>
</dbReference>
<sequence>MDTPAIVIDNGTGFTKMGFSGNIDPSIMIPSTIAESMETSDLIVSKVQFNDYDYFIGEEALKNSSTHKLTYVLNGGMIENWEQMEKYWHKSIFEYLRADPEEHYMVLTEPPMNTPENREQMAEIMFETFGVPGLFIGVQAVLALYAGVYASVDKSENIQGKDLTGTVVDSGDGVTHVIPIVHGYPISNNIKHIPIAGRDITKFVSDSLKTRKEKIPASDLREVSRIIKESNCYCAPDILKEHKKYDEKIKDPETGKWKQSKKFKKVSMTSPYSGKRIKCDLGYEAFMAPEVFFHPEFVNADYRESLDEIVDMAIVKSPLDNRLDLYKNIVLSGGSTLFKNFDKRLEQEVRRRVKGRYEALGIPENTPEVKVSQNVVQQAAVWFGGSMLADNKENFAGIVSTKEQYEEVGPSIARHNPVFSI</sequence>
<reference evidence="3" key="1">
    <citation type="submission" date="2023-07" db="EMBL/GenBank/DDBJ databases">
        <authorList>
            <consortium name="AG Swart"/>
            <person name="Singh M."/>
            <person name="Singh A."/>
            <person name="Seah K."/>
            <person name="Emmerich C."/>
        </authorList>
    </citation>
    <scope>NUCLEOTIDE SEQUENCE</scope>
    <source>
        <strain evidence="3">DP1</strain>
    </source>
</reference>
<gene>
    <name evidence="3" type="ORF">ECRASSUSDP1_LOCUS12417</name>
</gene>
<protein>
    <recommendedName>
        <fullName evidence="5">Actin-related protein 3</fullName>
    </recommendedName>
</protein>
<comment type="catalytic activity">
    <reaction evidence="1">
        <text>ATP + H2O = ADP + phosphate + H(+)</text>
        <dbReference type="Rhea" id="RHEA:13065"/>
        <dbReference type="ChEBI" id="CHEBI:15377"/>
        <dbReference type="ChEBI" id="CHEBI:15378"/>
        <dbReference type="ChEBI" id="CHEBI:30616"/>
        <dbReference type="ChEBI" id="CHEBI:43474"/>
        <dbReference type="ChEBI" id="CHEBI:456216"/>
    </reaction>
</comment>
<organism evidence="3 4">
    <name type="scientific">Euplotes crassus</name>
    <dbReference type="NCBI Taxonomy" id="5936"/>
    <lineage>
        <taxon>Eukaryota</taxon>
        <taxon>Sar</taxon>
        <taxon>Alveolata</taxon>
        <taxon>Ciliophora</taxon>
        <taxon>Intramacronucleata</taxon>
        <taxon>Spirotrichea</taxon>
        <taxon>Hypotrichia</taxon>
        <taxon>Euplotida</taxon>
        <taxon>Euplotidae</taxon>
        <taxon>Moneuplotes</taxon>
    </lineage>
</organism>
<dbReference type="PRINTS" id="PR00190">
    <property type="entry name" value="ACTIN"/>
</dbReference>
<evidence type="ECO:0000256" key="1">
    <source>
        <dbReference type="ARBA" id="ARBA00049360"/>
    </source>
</evidence>
<dbReference type="SUPFAM" id="SSF53067">
    <property type="entry name" value="Actin-like ATPase domain"/>
    <property type="match status" value="2"/>
</dbReference>
<dbReference type="AlphaFoldDB" id="A0AAD1XG72"/>
<comment type="similarity">
    <text evidence="2">Belongs to the actin family.</text>
</comment>
<dbReference type="EMBL" id="CAMPGE010012321">
    <property type="protein sequence ID" value="CAI2371097.1"/>
    <property type="molecule type" value="Genomic_DNA"/>
</dbReference>
<name>A0AAD1XG72_EUPCR</name>
<dbReference type="Pfam" id="PF00022">
    <property type="entry name" value="Actin"/>
    <property type="match status" value="1"/>
</dbReference>
<proteinExistence type="inferred from homology"/>
<dbReference type="Gene3D" id="3.90.640.10">
    <property type="entry name" value="Actin, Chain A, domain 4"/>
    <property type="match status" value="1"/>
</dbReference>
<accession>A0AAD1XG72</accession>